<feature type="region of interest" description="Disordered" evidence="1">
    <location>
        <begin position="84"/>
        <end position="103"/>
    </location>
</feature>
<evidence type="ECO:0000313" key="3">
    <source>
        <dbReference type="EMBL" id="MCE7007459.1"/>
    </source>
</evidence>
<gene>
    <name evidence="3" type="ORF">LWC34_32260</name>
</gene>
<proteinExistence type="predicted"/>
<keyword evidence="2" id="KW-0812">Transmembrane</keyword>
<protein>
    <submittedName>
        <fullName evidence="3">Uncharacterized protein</fullName>
    </submittedName>
</protein>
<organism evidence="3 4">
    <name type="scientific">Kibdelosporangium philippinense</name>
    <dbReference type="NCBI Taxonomy" id="211113"/>
    <lineage>
        <taxon>Bacteria</taxon>
        <taxon>Bacillati</taxon>
        <taxon>Actinomycetota</taxon>
        <taxon>Actinomycetes</taxon>
        <taxon>Pseudonocardiales</taxon>
        <taxon>Pseudonocardiaceae</taxon>
        <taxon>Kibdelosporangium</taxon>
    </lineage>
</organism>
<reference evidence="3 4" key="1">
    <citation type="submission" date="2021-12" db="EMBL/GenBank/DDBJ databases">
        <title>Genome sequence of Kibdelosporangium philippinense ATCC 49844.</title>
        <authorList>
            <person name="Fedorov E.A."/>
            <person name="Omeragic M."/>
            <person name="Shalygina K.F."/>
            <person name="Maclea K.S."/>
        </authorList>
    </citation>
    <scope>NUCLEOTIDE SEQUENCE [LARGE SCALE GENOMIC DNA]</scope>
    <source>
        <strain evidence="3 4">ATCC 49844</strain>
    </source>
</reference>
<feature type="compositionally biased region" description="Low complexity" evidence="1">
    <location>
        <begin position="84"/>
        <end position="94"/>
    </location>
</feature>
<evidence type="ECO:0000313" key="4">
    <source>
        <dbReference type="Proteomes" id="UP001521150"/>
    </source>
</evidence>
<dbReference type="EMBL" id="JAJVCN010000003">
    <property type="protein sequence ID" value="MCE7007459.1"/>
    <property type="molecule type" value="Genomic_DNA"/>
</dbReference>
<keyword evidence="2" id="KW-1133">Transmembrane helix</keyword>
<evidence type="ECO:0000256" key="1">
    <source>
        <dbReference type="SAM" id="MobiDB-lite"/>
    </source>
</evidence>
<comment type="caution">
    <text evidence="3">The sequence shown here is derived from an EMBL/GenBank/DDBJ whole genome shotgun (WGS) entry which is preliminary data.</text>
</comment>
<evidence type="ECO:0000256" key="2">
    <source>
        <dbReference type="SAM" id="Phobius"/>
    </source>
</evidence>
<dbReference type="RefSeq" id="WP_233729065.1">
    <property type="nucleotide sequence ID" value="NZ_JAJVCN010000003.1"/>
</dbReference>
<name>A0ABS8ZI17_9PSEU</name>
<dbReference type="Proteomes" id="UP001521150">
    <property type="component" value="Unassembled WGS sequence"/>
</dbReference>
<keyword evidence="2" id="KW-0472">Membrane</keyword>
<feature type="transmembrane region" description="Helical" evidence="2">
    <location>
        <begin position="28"/>
        <end position="47"/>
    </location>
</feature>
<accession>A0ABS8ZI17</accession>
<feature type="region of interest" description="Disordered" evidence="1">
    <location>
        <begin position="117"/>
        <end position="152"/>
    </location>
</feature>
<keyword evidence="4" id="KW-1185">Reference proteome</keyword>
<feature type="region of interest" description="Disordered" evidence="1">
    <location>
        <begin position="54"/>
        <end position="74"/>
    </location>
</feature>
<sequence length="307" mass="33307">MLYLVLVLVVASLGLLIAALTTANTLWAWISVIISVFAGVLMLRDWAQNRRRRSQEAPATGHPVSVSDEPPAREWPAEEPMLAPAARPPAQAAVPHRESDASDFDESFEAFEKQLQDPAPLPIDREPSYETPVFGEPPFGTTPPEPVTAVQEPVTDLPPESATGYFRPVEDALQEPESATVIQRPVAPPDEATAFQRPVSPPDQATAFQRPVSPPELVTAVQQPVLDANIEPPEEATDATDLLVVSELSAEVVVIDERPRYHLDSCAWLGNRPILPLPVSEARDLGFTPCALCSPDSTLAAQQRARS</sequence>